<dbReference type="Proteomes" id="UP000561045">
    <property type="component" value="Unassembled WGS sequence"/>
</dbReference>
<dbReference type="SMART" id="SM00028">
    <property type="entry name" value="TPR"/>
    <property type="match status" value="7"/>
</dbReference>
<feature type="repeat" description="TPR" evidence="8">
    <location>
        <begin position="208"/>
        <end position="241"/>
    </location>
</feature>
<dbReference type="Pfam" id="PF13432">
    <property type="entry name" value="TPR_16"/>
    <property type="match status" value="1"/>
</dbReference>
<protein>
    <recommendedName>
        <fullName evidence="3">protein O-GlcNAc transferase</fullName>
        <ecNumber evidence="3">2.4.1.255</ecNumber>
    </recommendedName>
</protein>
<feature type="repeat" description="TPR" evidence="8">
    <location>
        <begin position="40"/>
        <end position="73"/>
    </location>
</feature>
<comment type="similarity">
    <text evidence="2">Belongs to the glycosyltransferase 41 family. O-GlcNAc transferase subfamily.</text>
</comment>
<dbReference type="SUPFAM" id="SSF48452">
    <property type="entry name" value="TPR-like"/>
    <property type="match status" value="2"/>
</dbReference>
<dbReference type="PROSITE" id="PS50005">
    <property type="entry name" value="TPR"/>
    <property type="match status" value="5"/>
</dbReference>
<dbReference type="UniPathway" id="UPA00378"/>
<evidence type="ECO:0000256" key="8">
    <source>
        <dbReference type="PROSITE-ProRule" id="PRU00339"/>
    </source>
</evidence>
<evidence type="ECO:0000256" key="5">
    <source>
        <dbReference type="ARBA" id="ARBA00022679"/>
    </source>
</evidence>
<sequence>MLAGDAMDGVTDLWRAVQERRFEVAEAGARDRLLADPGESDAWFMLAICLRARSAIPEAEACFRRAMALQPDRADIYVNLAHLLKSAGRTQEAIDHYREALSRAPAALPLRVALCEALIDARRCDEALSAAGAETTVDPAELWQMRGNAHFVAGRPQQAEAAYARALQVQPQHPAVLYNSALACERCGRRDLAIARLRQLVGLAPETLNAQIKLGDLLKEEGHHEEAEQAYRSALNLRATVPEVQNNLGALLSRTGRWREAVGCYLQARAQGLANPVLFLNLGNAYHALRQLDEALAAYREGLDRYPDDIALLTEAIHVQQKLCDWRGMDRLRERLLEPALRWQGAGSPPSPFVFTALPVDATPAEQQVIARRYADWIGAAVPAPLPPRGERRAGRLRIGYVSADYHNHATAHLMLGLFSRHDRARVEVIGFSYGHDDGSHYRRRIVEDCDAFHDLSALSDREAALAIRACDIDIVVDLKGYTGSARPAIFAWRPAPIQVQWLGYPGTLGAPWFDYIIADRVVIPDEALADYSEQVVWMPGSYQVNDSEQPMAASPTRAECGLPEGAFVFCCFNSPYKIDARIFAIWMDLLRQTPGSVLWLYAGNPTAIANLRREAEAQGVSGSRLVFAPPLPKAEHLARHVHADLFLDTLYYNAHTTGSDALWAGVPVITVPGATFAARVGASLAHALGMPELITPDLDSYRALALQFAHEPARLQAMRDRVQTLRSRCSLFDTASFARALDAAYGEMWLRHERGELPSLLDVAALAGLAA</sequence>
<dbReference type="EC" id="2.4.1.255" evidence="3"/>
<feature type="domain" description="O-GlcNAc transferase C-terminal" evidence="9">
    <location>
        <begin position="557"/>
        <end position="741"/>
    </location>
</feature>
<dbReference type="EMBL" id="JACIET010000003">
    <property type="protein sequence ID" value="MBB4014597.1"/>
    <property type="molecule type" value="Genomic_DNA"/>
</dbReference>
<dbReference type="Gene3D" id="3.40.50.11380">
    <property type="match status" value="1"/>
</dbReference>
<dbReference type="InterPro" id="IPR019734">
    <property type="entry name" value="TPR_rpt"/>
</dbReference>
<dbReference type="Gene3D" id="3.40.50.2000">
    <property type="entry name" value="Glycogen Phosphorylase B"/>
    <property type="match status" value="1"/>
</dbReference>
<keyword evidence="7 8" id="KW-0802">TPR repeat</keyword>
<organism evidence="10 11">
    <name type="scientific">Niveibacterium umoris</name>
    <dbReference type="NCBI Taxonomy" id="1193620"/>
    <lineage>
        <taxon>Bacteria</taxon>
        <taxon>Pseudomonadati</taxon>
        <taxon>Pseudomonadota</taxon>
        <taxon>Betaproteobacteria</taxon>
        <taxon>Rhodocyclales</taxon>
        <taxon>Rhodocyclaceae</taxon>
        <taxon>Niveibacterium</taxon>
    </lineage>
</organism>
<evidence type="ECO:0000313" key="11">
    <source>
        <dbReference type="Proteomes" id="UP000561045"/>
    </source>
</evidence>
<comment type="caution">
    <text evidence="10">The sequence shown here is derived from an EMBL/GenBank/DDBJ whole genome shotgun (WGS) entry which is preliminary data.</text>
</comment>
<evidence type="ECO:0000256" key="6">
    <source>
        <dbReference type="ARBA" id="ARBA00022737"/>
    </source>
</evidence>
<dbReference type="RefSeq" id="WP_183637414.1">
    <property type="nucleotide sequence ID" value="NZ_BAABLE010000008.1"/>
</dbReference>
<dbReference type="PANTHER" id="PTHR44998">
    <property type="match status" value="1"/>
</dbReference>
<dbReference type="Pfam" id="PF13176">
    <property type="entry name" value="TPR_7"/>
    <property type="match status" value="1"/>
</dbReference>
<name>A0A840BWB1_9RHOO</name>
<dbReference type="InterPro" id="IPR013105">
    <property type="entry name" value="TPR_2"/>
</dbReference>
<dbReference type="Pfam" id="PF00515">
    <property type="entry name" value="TPR_1"/>
    <property type="match status" value="1"/>
</dbReference>
<gene>
    <name evidence="10" type="ORF">GGR36_003953</name>
</gene>
<dbReference type="Pfam" id="PF07719">
    <property type="entry name" value="TPR_2"/>
    <property type="match status" value="1"/>
</dbReference>
<dbReference type="Pfam" id="PF13844">
    <property type="entry name" value="Glyco_transf_41"/>
    <property type="match status" value="2"/>
</dbReference>
<dbReference type="Pfam" id="PF13424">
    <property type="entry name" value="TPR_12"/>
    <property type="match status" value="1"/>
</dbReference>
<proteinExistence type="inferred from homology"/>
<feature type="repeat" description="TPR" evidence="8">
    <location>
        <begin position="140"/>
        <end position="173"/>
    </location>
</feature>
<evidence type="ECO:0000259" key="9">
    <source>
        <dbReference type="Pfam" id="PF13844"/>
    </source>
</evidence>
<keyword evidence="6" id="KW-0677">Repeat</keyword>
<reference evidence="10 11" key="1">
    <citation type="submission" date="2020-08" db="EMBL/GenBank/DDBJ databases">
        <title>Genomic Encyclopedia of Type Strains, Phase IV (KMG-IV): sequencing the most valuable type-strain genomes for metagenomic binning, comparative biology and taxonomic classification.</title>
        <authorList>
            <person name="Goeker M."/>
        </authorList>
    </citation>
    <scope>NUCLEOTIDE SEQUENCE [LARGE SCALE GENOMIC DNA]</scope>
    <source>
        <strain evidence="10 11">DSM 106739</strain>
    </source>
</reference>
<evidence type="ECO:0000313" key="10">
    <source>
        <dbReference type="EMBL" id="MBB4014597.1"/>
    </source>
</evidence>
<keyword evidence="4" id="KW-0328">Glycosyltransferase</keyword>
<evidence type="ECO:0000256" key="7">
    <source>
        <dbReference type="ARBA" id="ARBA00022803"/>
    </source>
</evidence>
<comment type="pathway">
    <text evidence="1">Protein modification; protein glycosylation.</text>
</comment>
<keyword evidence="5 10" id="KW-0808">Transferase</keyword>
<evidence type="ECO:0000256" key="4">
    <source>
        <dbReference type="ARBA" id="ARBA00022676"/>
    </source>
</evidence>
<dbReference type="InterPro" id="IPR029489">
    <property type="entry name" value="OGT/SEC/SPY_C"/>
</dbReference>
<dbReference type="AlphaFoldDB" id="A0A840BWB1"/>
<evidence type="ECO:0000256" key="2">
    <source>
        <dbReference type="ARBA" id="ARBA00005386"/>
    </source>
</evidence>
<dbReference type="PROSITE" id="PS50293">
    <property type="entry name" value="TPR_REGION"/>
    <property type="match status" value="1"/>
</dbReference>
<accession>A0A840BWB1</accession>
<feature type="domain" description="O-GlcNAc transferase C-terminal" evidence="9">
    <location>
        <begin position="392"/>
        <end position="550"/>
    </location>
</feature>
<dbReference type="GO" id="GO:0097363">
    <property type="term" value="F:protein O-acetylglucosaminyltransferase activity"/>
    <property type="evidence" value="ECO:0007669"/>
    <property type="project" value="UniProtKB-EC"/>
</dbReference>
<dbReference type="Gene3D" id="1.25.40.10">
    <property type="entry name" value="Tetratricopeptide repeat domain"/>
    <property type="match status" value="3"/>
</dbReference>
<feature type="repeat" description="TPR" evidence="8">
    <location>
        <begin position="276"/>
        <end position="309"/>
    </location>
</feature>
<dbReference type="InterPro" id="IPR011990">
    <property type="entry name" value="TPR-like_helical_dom_sf"/>
</dbReference>
<feature type="repeat" description="TPR" evidence="8">
    <location>
        <begin position="74"/>
        <end position="107"/>
    </location>
</feature>
<evidence type="ECO:0000256" key="3">
    <source>
        <dbReference type="ARBA" id="ARBA00011970"/>
    </source>
</evidence>
<evidence type="ECO:0000256" key="1">
    <source>
        <dbReference type="ARBA" id="ARBA00004922"/>
    </source>
</evidence>
<keyword evidence="11" id="KW-1185">Reference proteome</keyword>
<dbReference type="PANTHER" id="PTHR44998:SF1">
    <property type="entry name" value="UDP-N-ACETYLGLUCOSAMINE--PEPTIDE N-ACETYLGLUCOSAMINYLTRANSFERASE 110 KDA SUBUNIT"/>
    <property type="match status" value="1"/>
</dbReference>